<dbReference type="InterPro" id="IPR039924">
    <property type="entry name" value="ICln/Lot5/Saf5"/>
</dbReference>
<organism evidence="7 8">
    <name type="scientific">Pycnococcus provasolii</name>
    <dbReference type="NCBI Taxonomy" id="41880"/>
    <lineage>
        <taxon>Eukaryota</taxon>
        <taxon>Viridiplantae</taxon>
        <taxon>Chlorophyta</taxon>
        <taxon>Pseudoscourfieldiophyceae</taxon>
        <taxon>Pseudoscourfieldiales</taxon>
        <taxon>Pycnococcaceae</taxon>
        <taxon>Pycnococcus</taxon>
    </lineage>
</organism>
<dbReference type="Gene3D" id="2.30.29.30">
    <property type="entry name" value="Pleckstrin-homology domain (PH domain)/Phosphotyrosine-binding domain (PTB)"/>
    <property type="match status" value="1"/>
</dbReference>
<feature type="compositionally biased region" description="Acidic residues" evidence="5">
    <location>
        <begin position="165"/>
        <end position="180"/>
    </location>
</feature>
<keyword evidence="6" id="KW-0732">Signal</keyword>
<keyword evidence="3" id="KW-0963">Cytoplasm</keyword>
<dbReference type="EMBL" id="BNJQ01000030">
    <property type="protein sequence ID" value="GHP10606.1"/>
    <property type="molecule type" value="Genomic_DNA"/>
</dbReference>
<feature type="compositionally biased region" description="Basic and acidic residues" evidence="5">
    <location>
        <begin position="206"/>
        <end position="218"/>
    </location>
</feature>
<dbReference type="PANTHER" id="PTHR21399">
    <property type="entry name" value="CHLORIDE CONDUCTANCE REGULATORY PROTEIN ICLN"/>
    <property type="match status" value="1"/>
</dbReference>
<evidence type="ECO:0000256" key="2">
    <source>
        <dbReference type="ARBA" id="ARBA00004496"/>
    </source>
</evidence>
<dbReference type="GO" id="GO:0045292">
    <property type="term" value="P:mRNA cis splicing, via spliceosome"/>
    <property type="evidence" value="ECO:0007669"/>
    <property type="project" value="TreeGrafter"/>
</dbReference>
<feature type="chain" id="PRO_5032982618" evidence="6">
    <location>
        <begin position="20"/>
        <end position="218"/>
    </location>
</feature>
<evidence type="ECO:0000256" key="5">
    <source>
        <dbReference type="SAM" id="MobiDB-lite"/>
    </source>
</evidence>
<evidence type="ECO:0000256" key="4">
    <source>
        <dbReference type="ARBA" id="ARBA00023242"/>
    </source>
</evidence>
<dbReference type="GO" id="GO:0005829">
    <property type="term" value="C:cytosol"/>
    <property type="evidence" value="ECO:0007669"/>
    <property type="project" value="TreeGrafter"/>
</dbReference>
<evidence type="ECO:0000313" key="7">
    <source>
        <dbReference type="EMBL" id="GHP10606.1"/>
    </source>
</evidence>
<evidence type="ECO:0000313" key="8">
    <source>
        <dbReference type="Proteomes" id="UP000660262"/>
    </source>
</evidence>
<feature type="region of interest" description="Disordered" evidence="5">
    <location>
        <begin position="159"/>
        <end position="182"/>
    </location>
</feature>
<keyword evidence="8" id="KW-1185">Reference proteome</keyword>
<dbReference type="GO" id="GO:0005681">
    <property type="term" value="C:spliceosomal complex"/>
    <property type="evidence" value="ECO:0007669"/>
    <property type="project" value="TreeGrafter"/>
</dbReference>
<dbReference type="Pfam" id="PF03517">
    <property type="entry name" value="Voldacs"/>
    <property type="match status" value="1"/>
</dbReference>
<sequence>MVVSLVPFLSLMTTPSQDASPSTHPAIVNAIVESLASSHDDETFHATHANVTLQTADQSTSIPGTLVLTTRRLLFVPLDMDITTPTRNGGVVIAVPFRAIAVHAIARDPPGIYMQVEGALPAELIAPTAPEDDDDDVTSEVRLLTDEVDVVYEEMSAMAALNPDDNSDDSDDDVYEEGDDDARRAAMLDRLDAMLEAPTPAANVDRLLEEDRERFDDA</sequence>
<comment type="subcellular location">
    <subcellularLocation>
        <location evidence="2">Cytoplasm</location>
    </subcellularLocation>
    <subcellularLocation>
        <location evidence="1">Nucleus</location>
    </subcellularLocation>
</comment>
<feature type="region of interest" description="Disordered" evidence="5">
    <location>
        <begin position="198"/>
        <end position="218"/>
    </location>
</feature>
<reference evidence="7" key="1">
    <citation type="submission" date="2020-10" db="EMBL/GenBank/DDBJ databases">
        <title>Unveiling of a novel bifunctional photoreceptor, Dualchrome1, isolated from a cosmopolitan green alga.</title>
        <authorList>
            <person name="Suzuki S."/>
            <person name="Kawachi M."/>
        </authorList>
    </citation>
    <scope>NUCLEOTIDE SEQUENCE</scope>
    <source>
        <strain evidence="7">NIES 2893</strain>
    </source>
</reference>
<keyword evidence="4" id="KW-0539">Nucleus</keyword>
<evidence type="ECO:0000256" key="6">
    <source>
        <dbReference type="SAM" id="SignalP"/>
    </source>
</evidence>
<accession>A0A830HSZ4</accession>
<dbReference type="GO" id="GO:0000387">
    <property type="term" value="P:spliceosomal snRNP assembly"/>
    <property type="evidence" value="ECO:0007669"/>
    <property type="project" value="TreeGrafter"/>
</dbReference>
<protein>
    <submittedName>
        <fullName evidence="7">Uncharacterized protein</fullName>
    </submittedName>
</protein>
<dbReference type="PANTHER" id="PTHR21399:SF0">
    <property type="entry name" value="METHYLOSOME SUBUNIT PICLN"/>
    <property type="match status" value="1"/>
</dbReference>
<dbReference type="AlphaFoldDB" id="A0A830HSZ4"/>
<dbReference type="GO" id="GO:0034715">
    <property type="term" value="C:pICln-Sm protein complex"/>
    <property type="evidence" value="ECO:0007669"/>
    <property type="project" value="TreeGrafter"/>
</dbReference>
<proteinExistence type="predicted"/>
<feature type="signal peptide" evidence="6">
    <location>
        <begin position="1"/>
        <end position="19"/>
    </location>
</feature>
<evidence type="ECO:0000256" key="3">
    <source>
        <dbReference type="ARBA" id="ARBA00022490"/>
    </source>
</evidence>
<dbReference type="InterPro" id="IPR011993">
    <property type="entry name" value="PH-like_dom_sf"/>
</dbReference>
<comment type="caution">
    <text evidence="7">The sequence shown here is derived from an EMBL/GenBank/DDBJ whole genome shotgun (WGS) entry which is preliminary data.</text>
</comment>
<name>A0A830HSZ4_9CHLO</name>
<dbReference type="Proteomes" id="UP000660262">
    <property type="component" value="Unassembled WGS sequence"/>
</dbReference>
<evidence type="ECO:0000256" key="1">
    <source>
        <dbReference type="ARBA" id="ARBA00004123"/>
    </source>
</evidence>
<gene>
    <name evidence="7" type="ORF">PPROV_000933700</name>
</gene>